<reference evidence="1" key="1">
    <citation type="submission" date="2023-04" db="EMBL/GenBank/DDBJ databases">
        <title>Draft Genome sequencing of Naganishia species isolated from polar environments using Oxford Nanopore Technology.</title>
        <authorList>
            <person name="Leo P."/>
            <person name="Venkateswaran K."/>
        </authorList>
    </citation>
    <scope>NUCLEOTIDE SEQUENCE</scope>
    <source>
        <strain evidence="1">MNA-CCFEE 5423</strain>
    </source>
</reference>
<dbReference type="Proteomes" id="UP001227268">
    <property type="component" value="Unassembled WGS sequence"/>
</dbReference>
<evidence type="ECO:0000313" key="1">
    <source>
        <dbReference type="EMBL" id="KAJ9096029.1"/>
    </source>
</evidence>
<protein>
    <submittedName>
        <fullName evidence="1">Uncharacterized protein</fullName>
    </submittedName>
</protein>
<dbReference type="EMBL" id="JASBWT010000020">
    <property type="protein sequence ID" value="KAJ9096029.1"/>
    <property type="molecule type" value="Genomic_DNA"/>
</dbReference>
<keyword evidence="2" id="KW-1185">Reference proteome</keyword>
<evidence type="ECO:0000313" key="2">
    <source>
        <dbReference type="Proteomes" id="UP001227268"/>
    </source>
</evidence>
<organism evidence="1 2">
    <name type="scientific">Naganishia friedmannii</name>
    <dbReference type="NCBI Taxonomy" id="89922"/>
    <lineage>
        <taxon>Eukaryota</taxon>
        <taxon>Fungi</taxon>
        <taxon>Dikarya</taxon>
        <taxon>Basidiomycota</taxon>
        <taxon>Agaricomycotina</taxon>
        <taxon>Tremellomycetes</taxon>
        <taxon>Filobasidiales</taxon>
        <taxon>Filobasidiaceae</taxon>
        <taxon>Naganishia</taxon>
    </lineage>
</organism>
<comment type="caution">
    <text evidence="1">The sequence shown here is derived from an EMBL/GenBank/DDBJ whole genome shotgun (WGS) entry which is preliminary data.</text>
</comment>
<name>A0ACC2VAL2_9TREE</name>
<proteinExistence type="predicted"/>
<accession>A0ACC2VAL2</accession>
<sequence>MVSHIHHPLESSGERHLIRPFFGAQHLLLSGNLKTGPYPSLTESLPERINEKRSQKSTRGAVELTTAAIPAAGANDAVLPSYASERTRGVPLDRYMANLDHFVASLVDAGSNNRCLPGAQILLITSPPFLSSTRVNAPGRPATLDLEHTRRYKDACKTVGKVWKKKASGREQTLDAWKALVDAAGDESQESLRPFYVYDGVHLSTKGYQVLYNEFLRIIESDWPHLDPTRKI</sequence>
<gene>
    <name evidence="1" type="ORF">QFC21_005393</name>
</gene>